<dbReference type="RefSeq" id="WP_092693180.1">
    <property type="nucleotide sequence ID" value="NZ_FNBK01000010.1"/>
</dbReference>
<dbReference type="Proteomes" id="UP000199076">
    <property type="component" value="Unassembled WGS sequence"/>
</dbReference>
<sequence>MTQTGPVVIVIESNATRAELYELWLEECAVRIASTKRQVAEEFDEAVDVVVLSEGFGDGAAPTVLEKIRSHSGYCEVVTTTADRNRVFPDLDVDHHLTKPVFEDELRSLVDRLARRSRYRAAVIEYYRRTTQLASAEVGVAAGESEGEDCTALERRVRALKRRLKRLQQGMDIDDIRAVLDSISQDRKPEPESDDESKYAPDKCVNCSRQWGVGPGDDPSRGYKRLGSYVWRCTGCGHVQMQTDPSHQRLAPYR</sequence>
<feature type="region of interest" description="Disordered" evidence="1">
    <location>
        <begin position="182"/>
        <end position="201"/>
    </location>
</feature>
<dbReference type="SUPFAM" id="SSF52172">
    <property type="entry name" value="CheY-like"/>
    <property type="match status" value="1"/>
</dbReference>
<gene>
    <name evidence="3" type="ORF">SAMN05216218_1102</name>
</gene>
<dbReference type="EMBL" id="FNBK01000010">
    <property type="protein sequence ID" value="SDF81917.1"/>
    <property type="molecule type" value="Genomic_DNA"/>
</dbReference>
<evidence type="ECO:0000256" key="1">
    <source>
        <dbReference type="SAM" id="MobiDB-lite"/>
    </source>
</evidence>
<keyword evidence="4" id="KW-1185">Reference proteome</keyword>
<dbReference type="STRING" id="660518.SAMN05216218_1102"/>
<feature type="domain" description="Halobacterial output" evidence="2">
    <location>
        <begin position="201"/>
        <end position="250"/>
    </location>
</feature>
<reference evidence="4" key="1">
    <citation type="submission" date="2016-10" db="EMBL/GenBank/DDBJ databases">
        <authorList>
            <person name="Varghese N."/>
            <person name="Submissions S."/>
        </authorList>
    </citation>
    <scope>NUCLEOTIDE SEQUENCE [LARGE SCALE GENOMIC DNA]</scope>
    <source>
        <strain evidence="4">IBRC-M 10760</strain>
    </source>
</reference>
<dbReference type="InterPro" id="IPR011006">
    <property type="entry name" value="CheY-like_superfamily"/>
</dbReference>
<dbReference type="OrthoDB" id="321042at2157"/>
<dbReference type="Pfam" id="PF18547">
    <property type="entry name" value="HalOD2"/>
    <property type="match status" value="1"/>
</dbReference>
<name>A0A1G7P704_9EURY</name>
<dbReference type="InterPro" id="IPR040726">
    <property type="entry name" value="HalOD2"/>
</dbReference>
<accession>A0A1G7P704</accession>
<dbReference type="Gene3D" id="3.40.50.2300">
    <property type="match status" value="1"/>
</dbReference>
<evidence type="ECO:0000313" key="3">
    <source>
        <dbReference type="EMBL" id="SDF81917.1"/>
    </source>
</evidence>
<protein>
    <recommendedName>
        <fullName evidence="2">Halobacterial output domain-containing protein</fullName>
    </recommendedName>
</protein>
<proteinExistence type="predicted"/>
<evidence type="ECO:0000259" key="2">
    <source>
        <dbReference type="Pfam" id="PF18547"/>
    </source>
</evidence>
<dbReference type="AlphaFoldDB" id="A0A1G7P704"/>
<evidence type="ECO:0000313" key="4">
    <source>
        <dbReference type="Proteomes" id="UP000199076"/>
    </source>
</evidence>
<organism evidence="3 4">
    <name type="scientific">Halorientalis regularis</name>
    <dbReference type="NCBI Taxonomy" id="660518"/>
    <lineage>
        <taxon>Archaea</taxon>
        <taxon>Methanobacteriati</taxon>
        <taxon>Methanobacteriota</taxon>
        <taxon>Stenosarchaea group</taxon>
        <taxon>Halobacteria</taxon>
        <taxon>Halobacteriales</taxon>
        <taxon>Haloarculaceae</taxon>
        <taxon>Halorientalis</taxon>
    </lineage>
</organism>